<keyword evidence="1" id="KW-0472">Membrane</keyword>
<reference evidence="2" key="2">
    <citation type="submission" date="2022-10" db="EMBL/GenBank/DDBJ databases">
        <authorList>
            <person name="Trinh H.N."/>
        </authorList>
    </citation>
    <scope>NUCLEOTIDE SEQUENCE</scope>
    <source>
        <strain evidence="2">RN2-1</strain>
    </source>
</reference>
<dbReference type="Pfam" id="PF04286">
    <property type="entry name" value="DUF445"/>
    <property type="match status" value="1"/>
</dbReference>
<feature type="transmembrane region" description="Helical" evidence="1">
    <location>
        <begin position="396"/>
        <end position="416"/>
    </location>
</feature>
<keyword evidence="1" id="KW-1133">Transmembrane helix</keyword>
<dbReference type="PANTHER" id="PTHR38442">
    <property type="entry name" value="INNER MEMBRANE PROTEIN-RELATED"/>
    <property type="match status" value="1"/>
</dbReference>
<protein>
    <submittedName>
        <fullName evidence="2">DUF445 domain-containing protein</fullName>
    </submittedName>
</protein>
<name>A0AA42CFL9_9PROT</name>
<gene>
    <name evidence="2" type="ORF">OL599_19695</name>
</gene>
<keyword evidence="3" id="KW-1185">Reference proteome</keyword>
<organism evidence="2 3">
    <name type="scientific">Limobrevibacterium gyesilva</name>
    <dbReference type="NCBI Taxonomy" id="2991712"/>
    <lineage>
        <taxon>Bacteria</taxon>
        <taxon>Pseudomonadati</taxon>
        <taxon>Pseudomonadota</taxon>
        <taxon>Alphaproteobacteria</taxon>
        <taxon>Acetobacterales</taxon>
        <taxon>Acetobacteraceae</taxon>
        <taxon>Limobrevibacterium</taxon>
    </lineage>
</organism>
<comment type="caution">
    <text evidence="2">The sequence shown here is derived from an EMBL/GenBank/DDBJ whole genome shotgun (WGS) entry which is preliminary data.</text>
</comment>
<dbReference type="Proteomes" id="UP001165679">
    <property type="component" value="Unassembled WGS sequence"/>
</dbReference>
<accession>A0AA42CFL9</accession>
<evidence type="ECO:0000313" key="3">
    <source>
        <dbReference type="Proteomes" id="UP001165679"/>
    </source>
</evidence>
<dbReference type="GO" id="GO:0005886">
    <property type="term" value="C:plasma membrane"/>
    <property type="evidence" value="ECO:0007669"/>
    <property type="project" value="TreeGrafter"/>
</dbReference>
<evidence type="ECO:0000256" key="1">
    <source>
        <dbReference type="SAM" id="Phobius"/>
    </source>
</evidence>
<dbReference type="InterPro" id="IPR007383">
    <property type="entry name" value="DUF445"/>
</dbReference>
<reference evidence="2" key="1">
    <citation type="submission" date="2022-09" db="EMBL/GenBank/DDBJ databases">
        <title>Rhodovastum sp. nov. RN2-1 isolated from soil in Seongnam, South Korea.</title>
        <authorList>
            <person name="Le N.T."/>
        </authorList>
    </citation>
    <scope>NUCLEOTIDE SEQUENCE</scope>
    <source>
        <strain evidence="2">RN2-1</strain>
    </source>
</reference>
<dbReference type="EMBL" id="JAPDNT010000024">
    <property type="protein sequence ID" value="MCW3476794.1"/>
    <property type="molecule type" value="Genomic_DNA"/>
</dbReference>
<proteinExistence type="predicted"/>
<keyword evidence="1" id="KW-0812">Transmembrane</keyword>
<dbReference type="PANTHER" id="PTHR38442:SF1">
    <property type="entry name" value="INNER MEMBRANE PROTEIN"/>
    <property type="match status" value="1"/>
</dbReference>
<evidence type="ECO:0000313" key="2">
    <source>
        <dbReference type="EMBL" id="MCW3476794.1"/>
    </source>
</evidence>
<sequence>MTLPSADPDIAARAALARHRAIATGLLLIMAALTVGSYWLPQGTATEILQAAAKAGFVGGIADWFAITALFRHPLGLPIPHTAIIPAQKARLGRALGRFVATHVFTEAEVARTLGRLDLTGILRRYLADPASTRPAAEALAAMLPRLLATIEDGRARRVAARIIPRLLGGPDAGRVVGRALRQLVEGGRHQEVFGFILGQLKTLLAEREEAIQAAIEERVREQGGRLVGWALGASIARRVLGLISAELDKMEPDGSELRAAFDEWMRREIARIEDEPARAAEIGAALRRVLAHETVRAWFWDVWSRLRLAMEADAGRPNGRTVAFLEGALANLGVLLESDPTARARVQHAVEGIASSLLPAAQAQMSDFIADVVTGWDTATITDKLELRIGKDLQYVRINGTLVGFLVGGLVYAVLRATFGHVSF</sequence>
<feature type="transmembrane region" description="Helical" evidence="1">
    <location>
        <begin position="21"/>
        <end position="40"/>
    </location>
</feature>
<dbReference type="RefSeq" id="WP_264715627.1">
    <property type="nucleotide sequence ID" value="NZ_JAPDNT010000024.1"/>
</dbReference>
<dbReference type="AlphaFoldDB" id="A0AA42CFL9"/>